<keyword evidence="1 10" id="KW-1003">Cell membrane</keyword>
<accession>G9YIA0</accession>
<dbReference type="RefSeq" id="WP_006790360.1">
    <property type="nucleotide sequence ID" value="NZ_JH417599.1"/>
</dbReference>
<dbReference type="EMBL" id="AGCJ01000058">
    <property type="protein sequence ID" value="EHM39910.1"/>
    <property type="molecule type" value="Genomic_DNA"/>
</dbReference>
<evidence type="ECO:0000313" key="12">
    <source>
        <dbReference type="Proteomes" id="UP000005481"/>
    </source>
</evidence>
<comment type="caution">
    <text evidence="11">The sequence shown here is derived from an EMBL/GenBank/DDBJ whole genome shotgun (WGS) entry which is preliminary data.</text>
</comment>
<organism evidence="11 12">
    <name type="scientific">Anaeroglobus geminatus F0357</name>
    <dbReference type="NCBI Taxonomy" id="861450"/>
    <lineage>
        <taxon>Bacteria</taxon>
        <taxon>Bacillati</taxon>
        <taxon>Bacillota</taxon>
        <taxon>Negativicutes</taxon>
        <taxon>Veillonellales</taxon>
        <taxon>Veillonellaceae</taxon>
        <taxon>Anaeroglobus</taxon>
    </lineage>
</organism>
<dbReference type="NCBIfam" id="TIGR00023">
    <property type="entry name" value="glycerol-3-phosphate 1-O-acyltransferase PlsY"/>
    <property type="match status" value="1"/>
</dbReference>
<feature type="transmembrane region" description="Helical" evidence="10">
    <location>
        <begin position="157"/>
        <end position="181"/>
    </location>
</feature>
<dbReference type="PATRIC" id="fig|861450.3.peg.1283"/>
<keyword evidence="2 10" id="KW-0444">Lipid biosynthesis</keyword>
<dbReference type="PANTHER" id="PTHR30309">
    <property type="entry name" value="INNER MEMBRANE PROTEIN YGIH"/>
    <property type="match status" value="1"/>
</dbReference>
<evidence type="ECO:0000256" key="5">
    <source>
        <dbReference type="ARBA" id="ARBA00022989"/>
    </source>
</evidence>
<dbReference type="OrthoDB" id="9777124at2"/>
<dbReference type="UniPathway" id="UPA00085"/>
<keyword evidence="7 10" id="KW-0472">Membrane</keyword>
<comment type="catalytic activity">
    <reaction evidence="10">
        <text>an acyl phosphate + sn-glycerol 3-phosphate = a 1-acyl-sn-glycero-3-phosphate + phosphate</text>
        <dbReference type="Rhea" id="RHEA:34075"/>
        <dbReference type="ChEBI" id="CHEBI:43474"/>
        <dbReference type="ChEBI" id="CHEBI:57597"/>
        <dbReference type="ChEBI" id="CHEBI:57970"/>
        <dbReference type="ChEBI" id="CHEBI:59918"/>
        <dbReference type="EC" id="2.3.1.275"/>
    </reaction>
</comment>
<dbReference type="STRING" id="861450.HMPREF0080_01390"/>
<evidence type="ECO:0000256" key="10">
    <source>
        <dbReference type="HAMAP-Rule" id="MF_01043"/>
    </source>
</evidence>
<dbReference type="Proteomes" id="UP000005481">
    <property type="component" value="Unassembled WGS sequence"/>
</dbReference>
<evidence type="ECO:0000256" key="7">
    <source>
        <dbReference type="ARBA" id="ARBA00023136"/>
    </source>
</evidence>
<comment type="function">
    <text evidence="10">Catalyzes the transfer of an acyl group from acyl-phosphate (acyl-PO(4)) to glycerol-3-phosphate (G3P) to form lysophosphatidic acid (LPA). This enzyme utilizes acyl-phosphate as fatty acyl donor, but not acyl-CoA or acyl-ACP.</text>
</comment>
<comment type="subcellular location">
    <subcellularLocation>
        <location evidence="10">Cell membrane</location>
        <topology evidence="10">Multi-pass membrane protein</topology>
    </subcellularLocation>
</comment>
<dbReference type="GO" id="GO:0005886">
    <property type="term" value="C:plasma membrane"/>
    <property type="evidence" value="ECO:0007669"/>
    <property type="project" value="UniProtKB-SubCell"/>
</dbReference>
<evidence type="ECO:0000256" key="3">
    <source>
        <dbReference type="ARBA" id="ARBA00022679"/>
    </source>
</evidence>
<keyword evidence="12" id="KW-1185">Reference proteome</keyword>
<keyword evidence="3 10" id="KW-0808">Transferase</keyword>
<dbReference type="InterPro" id="IPR003811">
    <property type="entry name" value="G3P_acylTferase_PlsY"/>
</dbReference>
<keyword evidence="11" id="KW-0012">Acyltransferase</keyword>
<dbReference type="GO" id="GO:0043772">
    <property type="term" value="F:acyl-phosphate glycerol-3-phosphate acyltransferase activity"/>
    <property type="evidence" value="ECO:0007669"/>
    <property type="project" value="UniProtKB-UniRule"/>
</dbReference>
<keyword evidence="8 10" id="KW-0594">Phospholipid biosynthesis</keyword>
<keyword evidence="6 10" id="KW-0443">Lipid metabolism</keyword>
<evidence type="ECO:0000313" key="11">
    <source>
        <dbReference type="EMBL" id="EHM39910.1"/>
    </source>
</evidence>
<comment type="pathway">
    <text evidence="10">Lipid metabolism; phospholipid metabolism.</text>
</comment>
<comment type="subunit">
    <text evidence="10">Probably interacts with PlsX.</text>
</comment>
<feature type="transmembrane region" description="Helical" evidence="10">
    <location>
        <begin position="47"/>
        <end position="71"/>
    </location>
</feature>
<evidence type="ECO:0000256" key="4">
    <source>
        <dbReference type="ARBA" id="ARBA00022692"/>
    </source>
</evidence>
<sequence length="204" mass="22116">MYPFVFLFAAYLIGSVPSGLIIGRVFYRTDLREYGSKNIGATNAYRVLGAFAGLVVLLMDTGKGLAGVWLGQTAGHLFSLHDTIYFMILGGLLALVGHSASIFLKFKGGKGVATGLGIMLYLAPWETLIVFAVWCAVVAATRFVSLGSVVAAVLMPILMWVFDEPTAVLIFGITAAVIVVIRHKDNIIRLLHGKELKVKRLEKK</sequence>
<dbReference type="Pfam" id="PF02660">
    <property type="entry name" value="G3P_acyltransf"/>
    <property type="match status" value="1"/>
</dbReference>
<evidence type="ECO:0000256" key="2">
    <source>
        <dbReference type="ARBA" id="ARBA00022516"/>
    </source>
</evidence>
<keyword evidence="5 10" id="KW-1133">Transmembrane helix</keyword>
<dbReference type="AlphaFoldDB" id="G9YIA0"/>
<name>G9YIA0_9FIRM</name>
<feature type="transmembrane region" description="Helical" evidence="10">
    <location>
        <begin position="83"/>
        <end position="106"/>
    </location>
</feature>
<dbReference type="SMART" id="SM01207">
    <property type="entry name" value="G3P_acyltransf"/>
    <property type="match status" value="1"/>
</dbReference>
<evidence type="ECO:0000256" key="9">
    <source>
        <dbReference type="ARBA" id="ARBA00023264"/>
    </source>
</evidence>
<protein>
    <recommendedName>
        <fullName evidence="10">Glycerol-3-phosphate acyltransferase</fullName>
    </recommendedName>
    <alternativeName>
        <fullName evidence="10">Acyl-PO4 G3P acyltransferase</fullName>
    </alternativeName>
    <alternativeName>
        <fullName evidence="10">Acyl-phosphate--glycerol-3-phosphate acyltransferase</fullName>
    </alternativeName>
    <alternativeName>
        <fullName evidence="10">G3P acyltransferase</fullName>
        <shortName evidence="10">GPAT</shortName>
        <ecNumber evidence="10">2.3.1.275</ecNumber>
    </alternativeName>
    <alternativeName>
        <fullName evidence="10">Lysophosphatidic acid synthase</fullName>
        <shortName evidence="10">LPA synthase</shortName>
    </alternativeName>
</protein>
<dbReference type="EC" id="2.3.1.275" evidence="10"/>
<feature type="transmembrane region" description="Helical" evidence="10">
    <location>
        <begin position="6"/>
        <end position="27"/>
    </location>
</feature>
<comment type="similarity">
    <text evidence="10">Belongs to the PlsY family.</text>
</comment>
<keyword evidence="4 10" id="KW-0812">Transmembrane</keyword>
<keyword evidence="9 10" id="KW-1208">Phospholipid metabolism</keyword>
<feature type="transmembrane region" description="Helical" evidence="10">
    <location>
        <begin position="118"/>
        <end position="145"/>
    </location>
</feature>
<proteinExistence type="inferred from homology"/>
<evidence type="ECO:0000256" key="6">
    <source>
        <dbReference type="ARBA" id="ARBA00023098"/>
    </source>
</evidence>
<dbReference type="PANTHER" id="PTHR30309:SF0">
    <property type="entry name" value="GLYCEROL-3-PHOSPHATE ACYLTRANSFERASE-RELATED"/>
    <property type="match status" value="1"/>
</dbReference>
<dbReference type="eggNOG" id="COG0344">
    <property type="taxonomic scope" value="Bacteria"/>
</dbReference>
<evidence type="ECO:0000256" key="1">
    <source>
        <dbReference type="ARBA" id="ARBA00022475"/>
    </source>
</evidence>
<evidence type="ECO:0000256" key="8">
    <source>
        <dbReference type="ARBA" id="ARBA00023209"/>
    </source>
</evidence>
<dbReference type="HOGENOM" id="CLU_081254_7_1_9"/>
<reference evidence="11 12" key="1">
    <citation type="submission" date="2011-08" db="EMBL/GenBank/DDBJ databases">
        <authorList>
            <person name="Weinstock G."/>
            <person name="Sodergren E."/>
            <person name="Clifton S."/>
            <person name="Fulton L."/>
            <person name="Fulton B."/>
            <person name="Courtney L."/>
            <person name="Fronick C."/>
            <person name="Harrison M."/>
            <person name="Strong C."/>
            <person name="Farmer C."/>
            <person name="Delahaunty K."/>
            <person name="Markovic C."/>
            <person name="Hall O."/>
            <person name="Minx P."/>
            <person name="Tomlinson C."/>
            <person name="Mitreva M."/>
            <person name="Hou S."/>
            <person name="Chen J."/>
            <person name="Wollam A."/>
            <person name="Pepin K.H."/>
            <person name="Johnson M."/>
            <person name="Bhonagiri V."/>
            <person name="Zhang X."/>
            <person name="Suruliraj S."/>
            <person name="Warren W."/>
            <person name="Chinwalla A."/>
            <person name="Mardis E.R."/>
            <person name="Wilson R.K."/>
        </authorList>
    </citation>
    <scope>NUCLEOTIDE SEQUENCE [LARGE SCALE GENOMIC DNA]</scope>
    <source>
        <strain evidence="11 12">F0357</strain>
    </source>
</reference>
<dbReference type="HAMAP" id="MF_01043">
    <property type="entry name" value="PlsY"/>
    <property type="match status" value="1"/>
</dbReference>
<gene>
    <name evidence="10" type="primary">plsY</name>
    <name evidence="11" type="ORF">HMPREF0080_01390</name>
</gene>
<dbReference type="GO" id="GO:0008654">
    <property type="term" value="P:phospholipid biosynthetic process"/>
    <property type="evidence" value="ECO:0007669"/>
    <property type="project" value="UniProtKB-UniRule"/>
</dbReference>